<dbReference type="Pfam" id="PF13499">
    <property type="entry name" value="EF-hand_7"/>
    <property type="match status" value="2"/>
</dbReference>
<dbReference type="Gene3D" id="3.40.30.10">
    <property type="entry name" value="Glutaredoxin"/>
    <property type="match status" value="1"/>
</dbReference>
<evidence type="ECO:0000256" key="3">
    <source>
        <dbReference type="ARBA" id="ARBA00022837"/>
    </source>
</evidence>
<dbReference type="Proteomes" id="UP000626109">
    <property type="component" value="Unassembled WGS sequence"/>
</dbReference>
<feature type="region of interest" description="Disordered" evidence="4">
    <location>
        <begin position="356"/>
        <end position="380"/>
    </location>
</feature>
<proteinExistence type="predicted"/>
<feature type="region of interest" description="Disordered" evidence="4">
    <location>
        <begin position="698"/>
        <end position="722"/>
    </location>
</feature>
<evidence type="ECO:0000313" key="7">
    <source>
        <dbReference type="Proteomes" id="UP000626109"/>
    </source>
</evidence>
<dbReference type="PROSITE" id="PS50222">
    <property type="entry name" value="EF_HAND_2"/>
    <property type="match status" value="2"/>
</dbReference>
<dbReference type="CDD" id="cd00051">
    <property type="entry name" value="EFh"/>
    <property type="match status" value="1"/>
</dbReference>
<dbReference type="GO" id="GO:0005509">
    <property type="term" value="F:calcium ion binding"/>
    <property type="evidence" value="ECO:0007669"/>
    <property type="project" value="InterPro"/>
</dbReference>
<reference evidence="6" key="1">
    <citation type="submission" date="2021-02" db="EMBL/GenBank/DDBJ databases">
        <authorList>
            <person name="Dougan E. K."/>
            <person name="Rhodes N."/>
            <person name="Thang M."/>
            <person name="Chan C."/>
        </authorList>
    </citation>
    <scope>NUCLEOTIDE SEQUENCE</scope>
</reference>
<keyword evidence="3" id="KW-0106">Calcium</keyword>
<feature type="region of interest" description="Disordered" evidence="4">
    <location>
        <begin position="410"/>
        <end position="514"/>
    </location>
</feature>
<dbReference type="SUPFAM" id="SSF47473">
    <property type="entry name" value="EF-hand"/>
    <property type="match status" value="1"/>
</dbReference>
<protein>
    <recommendedName>
        <fullName evidence="5">EF-hand domain-containing protein</fullName>
    </recommendedName>
</protein>
<gene>
    <name evidence="6" type="ORF">PGLA2088_LOCUS3009</name>
</gene>
<feature type="compositionally biased region" description="Low complexity" evidence="4">
    <location>
        <begin position="51"/>
        <end position="65"/>
    </location>
</feature>
<dbReference type="Gene3D" id="1.10.238.10">
    <property type="entry name" value="EF-hand"/>
    <property type="match status" value="2"/>
</dbReference>
<dbReference type="AlphaFoldDB" id="A0A813I1W0"/>
<dbReference type="InterPro" id="IPR018247">
    <property type="entry name" value="EF_Hand_1_Ca_BS"/>
</dbReference>
<evidence type="ECO:0000313" key="6">
    <source>
        <dbReference type="EMBL" id="CAE8644378.1"/>
    </source>
</evidence>
<feature type="domain" description="EF-hand" evidence="5">
    <location>
        <begin position="261"/>
        <end position="296"/>
    </location>
</feature>
<feature type="compositionally biased region" description="Basic and acidic residues" evidence="4">
    <location>
        <begin position="124"/>
        <end position="133"/>
    </location>
</feature>
<feature type="compositionally biased region" description="Polar residues" evidence="4">
    <location>
        <begin position="86"/>
        <end position="106"/>
    </location>
</feature>
<evidence type="ECO:0000256" key="2">
    <source>
        <dbReference type="ARBA" id="ARBA00022737"/>
    </source>
</evidence>
<evidence type="ECO:0000259" key="5">
    <source>
        <dbReference type="PROSITE" id="PS50222"/>
    </source>
</evidence>
<dbReference type="EMBL" id="CAJNNW010002547">
    <property type="protein sequence ID" value="CAE8644378.1"/>
    <property type="molecule type" value="Genomic_DNA"/>
</dbReference>
<keyword evidence="1" id="KW-0479">Metal-binding</keyword>
<feature type="compositionally biased region" description="Basic and acidic residues" evidence="4">
    <location>
        <begin position="435"/>
        <end position="467"/>
    </location>
</feature>
<feature type="compositionally biased region" description="Basic and acidic residues" evidence="4">
    <location>
        <begin position="482"/>
        <end position="495"/>
    </location>
</feature>
<sequence>MDPTSNEESTPWDPITGKLRTHTGLKLPKGTRDALAKHTKGDYGDEQHGFSSASTRAPTTAASSACPTEAGTPRRRSLAEPEDLTQPLQGKLRQSASQSNWNNTRRGASPAPPCGSGKRAVRFLAEKGQRSPSRDAFPAAMQADPGRYDVDPSRARRASASPGRSHEESPLPSRSRASESRSHASEVSTLGRGSLPPPAMMADPGRYDVAPRGSAAARALVDDATHLMHMKADPRHDLLNDGTGHNADGDGQTLMGMEIKARFSDMRTAFMKIDSDFDGRITHKELMEACSNWNLPLAEAGRVMNCTDLDSKGYIDFDEFARRFNPFLEITEDDEEIMRLYQEGVMADERPLNVAGARHGTSNAEPLADEDGNYRTENGDLRGRLARSMRRISDLEQDLKTSRSNAAALEVSLERESSQNAELRGSNAELQGRNSELRRRLEESEARERLARASDGRLMDQLEEERRSRGRRSAEEDEAAEEDRRRLGRELERQVAEGNARASRRQEEEKDDDSTTVFVYGLENCEKTKALVKALSKAKVPFQMRDFNTDKRFEAVVAKSEEDDGGAVYAPVVCLGDKAWWENHNEGAQLIPFPAAVAMDLRHDLGMNKPKPEQVRMDIDIDNEMFQRFLTMQDAFLKLDDDRDGFISEAELRAKCAEWNIPTSEAARVIAEADRDRKGSLNFDEFAKRFDGVFNRGSRGALTGLAPAPGSRPRTSPPAVHN</sequence>
<feature type="region of interest" description="Disordered" evidence="4">
    <location>
        <begin position="1"/>
        <end position="203"/>
    </location>
</feature>
<evidence type="ECO:0000256" key="1">
    <source>
        <dbReference type="ARBA" id="ARBA00022723"/>
    </source>
</evidence>
<keyword evidence="2" id="KW-0677">Repeat</keyword>
<evidence type="ECO:0000256" key="4">
    <source>
        <dbReference type="SAM" id="MobiDB-lite"/>
    </source>
</evidence>
<feature type="compositionally biased region" description="Basic and acidic residues" evidence="4">
    <location>
        <begin position="30"/>
        <end position="48"/>
    </location>
</feature>
<comment type="caution">
    <text evidence="6">The sequence shown here is derived from an EMBL/GenBank/DDBJ whole genome shotgun (WGS) entry which is preliminary data.</text>
</comment>
<feature type="domain" description="EF-hand" evidence="5">
    <location>
        <begin position="627"/>
        <end position="662"/>
    </location>
</feature>
<dbReference type="PANTHER" id="PTHR45942">
    <property type="entry name" value="PROTEIN PHOSPATASE 3 REGULATORY SUBUNIT B ALPHA ISOFORM TYPE 1"/>
    <property type="match status" value="1"/>
</dbReference>
<dbReference type="SMART" id="SM00054">
    <property type="entry name" value="EFh"/>
    <property type="match status" value="4"/>
</dbReference>
<dbReference type="PROSITE" id="PS00018">
    <property type="entry name" value="EF_HAND_1"/>
    <property type="match status" value="1"/>
</dbReference>
<name>A0A813I1W0_POLGL</name>
<dbReference type="InterPro" id="IPR002048">
    <property type="entry name" value="EF_hand_dom"/>
</dbReference>
<accession>A0A813I1W0</accession>
<dbReference type="InterPro" id="IPR011992">
    <property type="entry name" value="EF-hand-dom_pair"/>
</dbReference>
<organism evidence="6 7">
    <name type="scientific">Polarella glacialis</name>
    <name type="common">Dinoflagellate</name>
    <dbReference type="NCBI Taxonomy" id="89957"/>
    <lineage>
        <taxon>Eukaryota</taxon>
        <taxon>Sar</taxon>
        <taxon>Alveolata</taxon>
        <taxon>Dinophyceae</taxon>
        <taxon>Suessiales</taxon>
        <taxon>Suessiaceae</taxon>
        <taxon>Polarella</taxon>
    </lineage>
</organism>